<reference evidence="2 3" key="1">
    <citation type="submission" date="2016-11" db="EMBL/GenBank/DDBJ databases">
        <title>Whole Genome Sequencing of Mucilaginibacter polytrichastri RG4-7(T) isolated from the moss sample.</title>
        <authorList>
            <person name="Li Y."/>
        </authorList>
    </citation>
    <scope>NUCLEOTIDE SEQUENCE [LARGE SCALE GENOMIC DNA]</scope>
    <source>
        <strain evidence="2 3">RG4-7</strain>
    </source>
</reference>
<evidence type="ECO:0000256" key="1">
    <source>
        <dbReference type="SAM" id="Coils"/>
    </source>
</evidence>
<name>A0A1Q6A5F8_9SPHI</name>
<dbReference type="EMBL" id="MPPL01000001">
    <property type="protein sequence ID" value="OKS89233.1"/>
    <property type="molecule type" value="Genomic_DNA"/>
</dbReference>
<keyword evidence="3" id="KW-1185">Reference proteome</keyword>
<proteinExistence type="predicted"/>
<dbReference type="RefSeq" id="WP_074492090.1">
    <property type="nucleotide sequence ID" value="NZ_FPAM01000007.1"/>
</dbReference>
<comment type="caution">
    <text evidence="2">The sequence shown here is derived from an EMBL/GenBank/DDBJ whole genome shotgun (WGS) entry which is preliminary data.</text>
</comment>
<evidence type="ECO:0000313" key="2">
    <source>
        <dbReference type="EMBL" id="OKS89233.1"/>
    </source>
</evidence>
<evidence type="ECO:0000313" key="3">
    <source>
        <dbReference type="Proteomes" id="UP000186720"/>
    </source>
</evidence>
<dbReference type="AlphaFoldDB" id="A0A1Q6A5F8"/>
<keyword evidence="1" id="KW-0175">Coiled coil</keyword>
<protein>
    <submittedName>
        <fullName evidence="2">Uncharacterized protein</fullName>
    </submittedName>
</protein>
<accession>A0A1Q6A5F8</accession>
<sequence>MESDTPKQLGMLKTKQIAGFTSDENLQVSLEKLIKRVDELEIEKSKHNQLKLKAAIDYASSFEANKLPTWGEIHQLLKKLEN</sequence>
<feature type="coiled-coil region" evidence="1">
    <location>
        <begin position="23"/>
        <end position="50"/>
    </location>
</feature>
<dbReference type="Proteomes" id="UP000186720">
    <property type="component" value="Unassembled WGS sequence"/>
</dbReference>
<organism evidence="2 3">
    <name type="scientific">Mucilaginibacter polytrichastri</name>
    <dbReference type="NCBI Taxonomy" id="1302689"/>
    <lineage>
        <taxon>Bacteria</taxon>
        <taxon>Pseudomonadati</taxon>
        <taxon>Bacteroidota</taxon>
        <taxon>Sphingobacteriia</taxon>
        <taxon>Sphingobacteriales</taxon>
        <taxon>Sphingobacteriaceae</taxon>
        <taxon>Mucilaginibacter</taxon>
    </lineage>
</organism>
<gene>
    <name evidence="2" type="ORF">RG47T_4716</name>
</gene>